<dbReference type="PANTHER" id="PTHR45641:SF19">
    <property type="entry name" value="NEPHROCYSTIN-3"/>
    <property type="match status" value="1"/>
</dbReference>
<gene>
    <name evidence="4" type="ORF">M407DRAFT_53869</name>
</gene>
<sequence>IFQASNLNHQALARSQAGDHAGAELLHKQALEIKINSTGPNSIQTALSYNGLGETQLKLGKFDEAEETLSRAVEIREAGASFDAAVSRENLAQVYEAKGLWDQARKTRTKVPNQMVCSNYN</sequence>
<dbReference type="Pfam" id="PF13424">
    <property type="entry name" value="TPR_12"/>
    <property type="match status" value="1"/>
</dbReference>
<dbReference type="SMART" id="SM00028">
    <property type="entry name" value="TPR"/>
    <property type="match status" value="2"/>
</dbReference>
<dbReference type="PROSITE" id="PS50005">
    <property type="entry name" value="TPR"/>
    <property type="match status" value="1"/>
</dbReference>
<evidence type="ECO:0000313" key="5">
    <source>
        <dbReference type="Proteomes" id="UP000054248"/>
    </source>
</evidence>
<keyword evidence="1" id="KW-0677">Repeat</keyword>
<evidence type="ECO:0000256" key="3">
    <source>
        <dbReference type="PROSITE-ProRule" id="PRU00339"/>
    </source>
</evidence>
<dbReference type="Proteomes" id="UP000054248">
    <property type="component" value="Unassembled WGS sequence"/>
</dbReference>
<dbReference type="HOGENOM" id="CLU_120095_2_0_1"/>
<dbReference type="InterPro" id="IPR019734">
    <property type="entry name" value="TPR_rpt"/>
</dbReference>
<organism evidence="4 5">
    <name type="scientific">Tulasnella calospora MUT 4182</name>
    <dbReference type="NCBI Taxonomy" id="1051891"/>
    <lineage>
        <taxon>Eukaryota</taxon>
        <taxon>Fungi</taxon>
        <taxon>Dikarya</taxon>
        <taxon>Basidiomycota</taxon>
        <taxon>Agaricomycotina</taxon>
        <taxon>Agaricomycetes</taxon>
        <taxon>Cantharellales</taxon>
        <taxon>Tulasnellaceae</taxon>
        <taxon>Tulasnella</taxon>
    </lineage>
</organism>
<dbReference type="InterPro" id="IPR011990">
    <property type="entry name" value="TPR-like_helical_dom_sf"/>
</dbReference>
<evidence type="ECO:0000256" key="2">
    <source>
        <dbReference type="ARBA" id="ARBA00022803"/>
    </source>
</evidence>
<reference evidence="4 5" key="1">
    <citation type="submission" date="2014-04" db="EMBL/GenBank/DDBJ databases">
        <authorList>
            <consortium name="DOE Joint Genome Institute"/>
            <person name="Kuo A."/>
            <person name="Girlanda M."/>
            <person name="Perotto S."/>
            <person name="Kohler A."/>
            <person name="Nagy L.G."/>
            <person name="Floudas D."/>
            <person name="Copeland A."/>
            <person name="Barry K.W."/>
            <person name="Cichocki N."/>
            <person name="Veneault-Fourrey C."/>
            <person name="LaButti K."/>
            <person name="Lindquist E.A."/>
            <person name="Lipzen A."/>
            <person name="Lundell T."/>
            <person name="Morin E."/>
            <person name="Murat C."/>
            <person name="Sun H."/>
            <person name="Tunlid A."/>
            <person name="Henrissat B."/>
            <person name="Grigoriev I.V."/>
            <person name="Hibbett D.S."/>
            <person name="Martin F."/>
            <person name="Nordberg H.P."/>
            <person name="Cantor M.N."/>
            <person name="Hua S.X."/>
        </authorList>
    </citation>
    <scope>NUCLEOTIDE SEQUENCE [LARGE SCALE GENOMIC DNA]</scope>
    <source>
        <strain evidence="4 5">MUT 4182</strain>
    </source>
</reference>
<dbReference type="PANTHER" id="PTHR45641">
    <property type="entry name" value="TETRATRICOPEPTIDE REPEAT PROTEIN (AFU_ORTHOLOGUE AFUA_6G03870)"/>
    <property type="match status" value="1"/>
</dbReference>
<reference evidence="5" key="2">
    <citation type="submission" date="2015-01" db="EMBL/GenBank/DDBJ databases">
        <title>Evolutionary Origins and Diversification of the Mycorrhizal Mutualists.</title>
        <authorList>
            <consortium name="DOE Joint Genome Institute"/>
            <consortium name="Mycorrhizal Genomics Consortium"/>
            <person name="Kohler A."/>
            <person name="Kuo A."/>
            <person name="Nagy L.G."/>
            <person name="Floudas D."/>
            <person name="Copeland A."/>
            <person name="Barry K.W."/>
            <person name="Cichocki N."/>
            <person name="Veneault-Fourrey C."/>
            <person name="LaButti K."/>
            <person name="Lindquist E.A."/>
            <person name="Lipzen A."/>
            <person name="Lundell T."/>
            <person name="Morin E."/>
            <person name="Murat C."/>
            <person name="Riley R."/>
            <person name="Ohm R."/>
            <person name="Sun H."/>
            <person name="Tunlid A."/>
            <person name="Henrissat B."/>
            <person name="Grigoriev I.V."/>
            <person name="Hibbett D.S."/>
            <person name="Martin F."/>
        </authorList>
    </citation>
    <scope>NUCLEOTIDE SEQUENCE [LARGE SCALE GENOMIC DNA]</scope>
    <source>
        <strain evidence="5">MUT 4182</strain>
    </source>
</reference>
<dbReference type="AlphaFoldDB" id="A0A0C3QCA7"/>
<dbReference type="EMBL" id="KN823096">
    <property type="protein sequence ID" value="KIO22966.1"/>
    <property type="molecule type" value="Genomic_DNA"/>
</dbReference>
<dbReference type="STRING" id="1051891.A0A0C3QCA7"/>
<dbReference type="SUPFAM" id="SSF48452">
    <property type="entry name" value="TPR-like"/>
    <property type="match status" value="1"/>
</dbReference>
<dbReference type="OrthoDB" id="5231159at2759"/>
<protein>
    <submittedName>
        <fullName evidence="4">Uncharacterized protein</fullName>
    </submittedName>
</protein>
<feature type="repeat" description="TPR" evidence="3">
    <location>
        <begin position="46"/>
        <end position="79"/>
    </location>
</feature>
<feature type="non-terminal residue" evidence="4">
    <location>
        <position position="121"/>
    </location>
</feature>
<keyword evidence="5" id="KW-1185">Reference proteome</keyword>
<dbReference type="Gene3D" id="1.25.40.10">
    <property type="entry name" value="Tetratricopeptide repeat domain"/>
    <property type="match status" value="1"/>
</dbReference>
<proteinExistence type="predicted"/>
<keyword evidence="2 3" id="KW-0802">TPR repeat</keyword>
<accession>A0A0C3QCA7</accession>
<evidence type="ECO:0000256" key="1">
    <source>
        <dbReference type="ARBA" id="ARBA00022737"/>
    </source>
</evidence>
<feature type="non-terminal residue" evidence="4">
    <location>
        <position position="1"/>
    </location>
</feature>
<name>A0A0C3QCA7_9AGAM</name>
<evidence type="ECO:0000313" key="4">
    <source>
        <dbReference type="EMBL" id="KIO22966.1"/>
    </source>
</evidence>